<feature type="domain" description="HP" evidence="2">
    <location>
        <begin position="977"/>
        <end position="1041"/>
    </location>
</feature>
<evidence type="ECO:0000313" key="3">
    <source>
        <dbReference type="EMBL" id="UMM11550.1"/>
    </source>
</evidence>
<proteinExistence type="inferred from homology"/>
<dbReference type="EMBL" id="CP092620">
    <property type="protein sequence ID" value="UMM11550.1"/>
    <property type="molecule type" value="Genomic_DNA"/>
</dbReference>
<dbReference type="GO" id="GO:0007010">
    <property type="term" value="P:cytoskeleton organization"/>
    <property type="evidence" value="ECO:0007669"/>
    <property type="project" value="InterPro"/>
</dbReference>
<dbReference type="PROSITE" id="PS51089">
    <property type="entry name" value="HP"/>
    <property type="match status" value="1"/>
</dbReference>
<evidence type="ECO:0000256" key="1">
    <source>
        <dbReference type="ARBA" id="ARBA00008418"/>
    </source>
</evidence>
<sequence length="1041" mass="119651">MQKHPEQKVNGWGKSWRCGAITQIARDNNIDVAVRNANNRSCLGVFRKMKVFWTKRNERTKSAIHEDRKRSFKNLQKFFHCGGARYRLVTSRLAPTVKTFVSLVSFDTYSTRINSLTVFLTPLQRKFQISPRTVTILFQERFDSLYSDHLMIAQLQKSLQQSSTYEKKNVEVALAERSLKERLASLNNSADQWKSRPVRHTPPPLQRRTSANVLHDLPIFQRAQRNVRQSLPVLEKPCDIKSGLKKFFGNNPTISTNSQSDANEIDLDVISSKATPVLKSVTRPRAPCRSKTMKSENLDDRTRLDAVKIDEEKFIEVEEEPEKLETQEQAIAAIQGAKQLLKSPTKVSPYPEVMLIQVRGSKHVDVRLVAPSISSIHEHACFVVVHQNHLIKYEGTMSNILEKTKASQLCIEILGKNDLHCTAKSITTVTENGKNSLSNLLFCSENSASKVSNHYQATLEPFETTISKLNLVLRIADDNSPQTCARREKLSHSIMQPNEVLIFDFGSEIYIWTGKYSKKVSTAYAVEYAKQLMKKPVKNGKTLLGDSEFSDDDGRPEWTLFRKINQGVLDTLFKAKFSDWPETHEVITTCKPKPLFSKKTPGIKTYEDVLATNQDEEVDNLVRRMLEEPELDPVLIIEDQEIDRKLHDVISEDRCLWILRGEELQKIEYTNHFDSRKCYVLQWQYRIQKSGVRRIKTGKEEERETGRSRVAFFYWLGEHTTPKQHGLCALRIKEIDRENSPRIRVTDGNEPALFLTLFEGKFMVSNDVADKDQLRRYVVVGANSQESSLRQIDDMDSKLRSHAAYIEKTSDGPHIVCGANCTPEQVHFVLAHADHLRQTAGIRGNSEVEVEGDKKTRNWVSSVGRKRSMRVWRIFENESEQVNHMSGHKDCAFTFSQQILTETILVDVGEALWLWSEDVVTTFALKVAEKYWKNRNGTARVVYKGAEPESFSALFMKWENFEVENPMDSKDLSELLKERCRTFSLKELKERTQLPAGMDMRRLESYLTDDDFIKAFGIVRTEFYAQKAWKQNEARKIVGLF</sequence>
<protein>
    <recommendedName>
        <fullName evidence="2">HP domain-containing protein</fullName>
    </recommendedName>
</protein>
<dbReference type="SUPFAM" id="SSF55753">
    <property type="entry name" value="Actin depolymerizing proteins"/>
    <property type="match status" value="3"/>
</dbReference>
<evidence type="ECO:0000313" key="4">
    <source>
        <dbReference type="Proteomes" id="UP000829354"/>
    </source>
</evidence>
<dbReference type="SUPFAM" id="SSF47050">
    <property type="entry name" value="VHP, Villin headpiece domain"/>
    <property type="match status" value="1"/>
</dbReference>
<dbReference type="InterPro" id="IPR029006">
    <property type="entry name" value="ADF-H/Gelsolin-like_dom_sf"/>
</dbReference>
<name>A0AAE9J2E8_CAEBR</name>
<dbReference type="Pfam" id="PF02209">
    <property type="entry name" value="VHP"/>
    <property type="match status" value="1"/>
</dbReference>
<dbReference type="Pfam" id="PF00626">
    <property type="entry name" value="Gelsolin"/>
    <property type="match status" value="1"/>
</dbReference>
<gene>
    <name evidence="3" type="ORF">L5515_000779</name>
</gene>
<dbReference type="Gene3D" id="3.40.20.10">
    <property type="entry name" value="Severin"/>
    <property type="match status" value="4"/>
</dbReference>
<dbReference type="CDD" id="cd11280">
    <property type="entry name" value="gelsolin_like"/>
    <property type="match status" value="1"/>
</dbReference>
<dbReference type="PANTHER" id="PTHR11977">
    <property type="entry name" value="VILLIN"/>
    <property type="match status" value="1"/>
</dbReference>
<dbReference type="SMART" id="SM00153">
    <property type="entry name" value="VHP"/>
    <property type="match status" value="1"/>
</dbReference>
<evidence type="ECO:0000259" key="2">
    <source>
        <dbReference type="PROSITE" id="PS51089"/>
    </source>
</evidence>
<dbReference type="AlphaFoldDB" id="A0AAE9J2E8"/>
<accession>A0AAE9J2E8</accession>
<dbReference type="Gene3D" id="1.10.950.10">
    <property type="entry name" value="Villin headpiece domain"/>
    <property type="match status" value="1"/>
</dbReference>
<dbReference type="PANTHER" id="PTHR11977:SF45">
    <property type="entry name" value="SUPERVILLIN"/>
    <property type="match status" value="1"/>
</dbReference>
<dbReference type="InterPro" id="IPR036886">
    <property type="entry name" value="Villin_headpiece_dom_sf"/>
</dbReference>
<comment type="similarity">
    <text evidence="1">Belongs to the villin/gelsolin family.</text>
</comment>
<keyword evidence="4" id="KW-1185">Reference proteome</keyword>
<reference evidence="3 4" key="1">
    <citation type="submission" date="2022-04" db="EMBL/GenBank/DDBJ databases">
        <title>Chromosome-level reference genomes for two strains of Caenorhabditis briggsae: an improved platform for comparative genomics.</title>
        <authorList>
            <person name="Stevens L."/>
            <person name="Andersen E."/>
        </authorList>
    </citation>
    <scope>NUCLEOTIDE SEQUENCE [LARGE SCALE GENOMIC DNA]</scope>
    <source>
        <strain evidence="3">VX34</strain>
        <tissue evidence="3">Whole-organism</tissue>
    </source>
</reference>
<dbReference type="GO" id="GO:0051015">
    <property type="term" value="F:actin filament binding"/>
    <property type="evidence" value="ECO:0007669"/>
    <property type="project" value="InterPro"/>
</dbReference>
<dbReference type="InterPro" id="IPR003128">
    <property type="entry name" value="Villin_headpiece"/>
</dbReference>
<organism evidence="3 4">
    <name type="scientific">Caenorhabditis briggsae</name>
    <dbReference type="NCBI Taxonomy" id="6238"/>
    <lineage>
        <taxon>Eukaryota</taxon>
        <taxon>Metazoa</taxon>
        <taxon>Ecdysozoa</taxon>
        <taxon>Nematoda</taxon>
        <taxon>Chromadorea</taxon>
        <taxon>Rhabditida</taxon>
        <taxon>Rhabditina</taxon>
        <taxon>Rhabditomorpha</taxon>
        <taxon>Rhabditoidea</taxon>
        <taxon>Rhabditidae</taxon>
        <taxon>Peloderinae</taxon>
        <taxon>Caenorhabditis</taxon>
    </lineage>
</organism>
<dbReference type="InterPro" id="IPR007122">
    <property type="entry name" value="Villin/Gelsolin"/>
</dbReference>
<dbReference type="InterPro" id="IPR007123">
    <property type="entry name" value="Gelsolin-like_dom"/>
</dbReference>
<dbReference type="SMART" id="SM00262">
    <property type="entry name" value="GEL"/>
    <property type="match status" value="3"/>
</dbReference>
<dbReference type="Proteomes" id="UP000829354">
    <property type="component" value="Chromosome I"/>
</dbReference>